<evidence type="ECO:0000313" key="1">
    <source>
        <dbReference type="EMBL" id="KAL3279247.1"/>
    </source>
</evidence>
<dbReference type="AlphaFoldDB" id="A0ABD2NKM0"/>
<comment type="caution">
    <text evidence="1">The sequence shown here is derived from an EMBL/GenBank/DDBJ whole genome shotgun (WGS) entry which is preliminary data.</text>
</comment>
<keyword evidence="2" id="KW-1185">Reference proteome</keyword>
<evidence type="ECO:0000313" key="2">
    <source>
        <dbReference type="Proteomes" id="UP001516400"/>
    </source>
</evidence>
<gene>
    <name evidence="1" type="ORF">HHI36_016760</name>
</gene>
<reference evidence="1 2" key="1">
    <citation type="journal article" date="2021" name="BMC Biol.">
        <title>Horizontally acquired antibacterial genes associated with adaptive radiation of ladybird beetles.</title>
        <authorList>
            <person name="Li H.S."/>
            <person name="Tang X.F."/>
            <person name="Huang Y.H."/>
            <person name="Xu Z.Y."/>
            <person name="Chen M.L."/>
            <person name="Du X.Y."/>
            <person name="Qiu B.Y."/>
            <person name="Chen P.T."/>
            <person name="Zhang W."/>
            <person name="Slipinski A."/>
            <person name="Escalona H.E."/>
            <person name="Waterhouse R.M."/>
            <person name="Zwick A."/>
            <person name="Pang H."/>
        </authorList>
    </citation>
    <scope>NUCLEOTIDE SEQUENCE [LARGE SCALE GENOMIC DNA]</scope>
    <source>
        <strain evidence="1">SYSU2018</strain>
    </source>
</reference>
<accession>A0ABD2NKM0</accession>
<dbReference type="Proteomes" id="UP001516400">
    <property type="component" value="Unassembled WGS sequence"/>
</dbReference>
<feature type="non-terminal residue" evidence="1">
    <location>
        <position position="1"/>
    </location>
</feature>
<protein>
    <submittedName>
        <fullName evidence="1">Uncharacterized protein</fullName>
    </submittedName>
</protein>
<feature type="non-terminal residue" evidence="1">
    <location>
        <position position="57"/>
    </location>
</feature>
<name>A0ABD2NKM0_9CUCU</name>
<sequence>GFSVVAPELAAPGKTTAILVTLHGPASLQPLNVTLKLIPDPQEKTTRNIAETTAEIK</sequence>
<dbReference type="EMBL" id="JABFTP020000124">
    <property type="protein sequence ID" value="KAL3279247.1"/>
    <property type="molecule type" value="Genomic_DNA"/>
</dbReference>
<proteinExistence type="predicted"/>
<organism evidence="1 2">
    <name type="scientific">Cryptolaemus montrouzieri</name>
    <dbReference type="NCBI Taxonomy" id="559131"/>
    <lineage>
        <taxon>Eukaryota</taxon>
        <taxon>Metazoa</taxon>
        <taxon>Ecdysozoa</taxon>
        <taxon>Arthropoda</taxon>
        <taxon>Hexapoda</taxon>
        <taxon>Insecta</taxon>
        <taxon>Pterygota</taxon>
        <taxon>Neoptera</taxon>
        <taxon>Endopterygota</taxon>
        <taxon>Coleoptera</taxon>
        <taxon>Polyphaga</taxon>
        <taxon>Cucujiformia</taxon>
        <taxon>Coccinelloidea</taxon>
        <taxon>Coccinellidae</taxon>
        <taxon>Scymninae</taxon>
        <taxon>Scymnini</taxon>
        <taxon>Cryptolaemus</taxon>
    </lineage>
</organism>